<accession>A0ABW5A8E6</accession>
<comment type="caution">
    <text evidence="1">The sequence shown here is derived from an EMBL/GenBank/DDBJ whole genome shotgun (WGS) entry which is preliminary data.</text>
</comment>
<dbReference type="SUPFAM" id="SSF47598">
    <property type="entry name" value="Ribbon-helix-helix"/>
    <property type="match status" value="1"/>
</dbReference>
<name>A0ABW5A8E6_9RHOB</name>
<dbReference type="InterPro" id="IPR010985">
    <property type="entry name" value="Ribbon_hlx_hlx"/>
</dbReference>
<dbReference type="Proteomes" id="UP001597413">
    <property type="component" value="Unassembled WGS sequence"/>
</dbReference>
<gene>
    <name evidence="1" type="ORF">ACFSM0_06085</name>
</gene>
<evidence type="ECO:0000313" key="1">
    <source>
        <dbReference type="EMBL" id="MFD2173653.1"/>
    </source>
</evidence>
<proteinExistence type="predicted"/>
<protein>
    <submittedName>
        <fullName evidence="1">Uncharacterized protein</fullName>
    </submittedName>
</protein>
<reference evidence="2" key="1">
    <citation type="journal article" date="2019" name="Int. J. Syst. Evol. Microbiol.">
        <title>The Global Catalogue of Microorganisms (GCM) 10K type strain sequencing project: providing services to taxonomists for standard genome sequencing and annotation.</title>
        <authorList>
            <consortium name="The Broad Institute Genomics Platform"/>
            <consortium name="The Broad Institute Genome Sequencing Center for Infectious Disease"/>
            <person name="Wu L."/>
            <person name="Ma J."/>
        </authorList>
    </citation>
    <scope>NUCLEOTIDE SEQUENCE [LARGE SCALE GENOMIC DNA]</scope>
    <source>
        <strain evidence="2">CCUG 55131</strain>
    </source>
</reference>
<dbReference type="InterPro" id="IPR013321">
    <property type="entry name" value="Arc_rbn_hlx_hlx"/>
</dbReference>
<sequence length="49" mass="5604">MKNATQTKIIFRTSCALRDRRKAVARANGRTMTGELNHMLRRAVGSERE</sequence>
<evidence type="ECO:0000313" key="2">
    <source>
        <dbReference type="Proteomes" id="UP001597413"/>
    </source>
</evidence>
<dbReference type="RefSeq" id="WP_377388330.1">
    <property type="nucleotide sequence ID" value="NZ_JBHUIX010000005.1"/>
</dbReference>
<dbReference type="Gene3D" id="1.10.1220.10">
    <property type="entry name" value="Met repressor-like"/>
    <property type="match status" value="1"/>
</dbReference>
<keyword evidence="2" id="KW-1185">Reference proteome</keyword>
<organism evidence="1 2">
    <name type="scientific">Rhodobacter lacus</name>
    <dbReference type="NCBI Taxonomy" id="1641972"/>
    <lineage>
        <taxon>Bacteria</taxon>
        <taxon>Pseudomonadati</taxon>
        <taxon>Pseudomonadota</taxon>
        <taxon>Alphaproteobacteria</taxon>
        <taxon>Rhodobacterales</taxon>
        <taxon>Rhodobacter group</taxon>
        <taxon>Rhodobacter</taxon>
    </lineage>
</organism>
<dbReference type="EMBL" id="JBHUIX010000005">
    <property type="protein sequence ID" value="MFD2173653.1"/>
    <property type="molecule type" value="Genomic_DNA"/>
</dbReference>